<dbReference type="GO" id="GO:0006355">
    <property type="term" value="P:regulation of DNA-templated transcription"/>
    <property type="evidence" value="ECO:0007669"/>
    <property type="project" value="InterPro"/>
</dbReference>
<proteinExistence type="predicted"/>
<evidence type="ECO:0000256" key="3">
    <source>
        <dbReference type="ARBA" id="ARBA00023163"/>
    </source>
</evidence>
<dbReference type="PROSITE" id="PS50043">
    <property type="entry name" value="HTH_LUXR_2"/>
    <property type="match status" value="1"/>
</dbReference>
<keyword evidence="1" id="KW-0805">Transcription regulation</keyword>
<evidence type="ECO:0000313" key="6">
    <source>
        <dbReference type="Proteomes" id="UP000198373"/>
    </source>
</evidence>
<dbReference type="RefSeq" id="WP_245821234.1">
    <property type="nucleotide sequence ID" value="NZ_FZOO01000008.1"/>
</dbReference>
<dbReference type="PROSITE" id="PS00622">
    <property type="entry name" value="HTH_LUXR_1"/>
    <property type="match status" value="1"/>
</dbReference>
<dbReference type="CDD" id="cd06170">
    <property type="entry name" value="LuxR_C_like"/>
    <property type="match status" value="1"/>
</dbReference>
<protein>
    <submittedName>
        <fullName evidence="5">Regulatory protein, luxR family</fullName>
    </submittedName>
</protein>
<reference evidence="6" key="1">
    <citation type="submission" date="2017-06" db="EMBL/GenBank/DDBJ databases">
        <authorList>
            <person name="Varghese N."/>
            <person name="Submissions S."/>
        </authorList>
    </citation>
    <scope>NUCLEOTIDE SEQUENCE [LARGE SCALE GENOMIC DNA]</scope>
    <source>
        <strain evidence="6">DSM 46839</strain>
    </source>
</reference>
<keyword evidence="2" id="KW-0238">DNA-binding</keyword>
<dbReference type="SUPFAM" id="SSF46894">
    <property type="entry name" value="C-terminal effector domain of the bipartite response regulators"/>
    <property type="match status" value="1"/>
</dbReference>
<feature type="domain" description="HTH luxR-type" evidence="4">
    <location>
        <begin position="145"/>
        <end position="210"/>
    </location>
</feature>
<dbReference type="InterPro" id="IPR016032">
    <property type="entry name" value="Sig_transdc_resp-reg_C-effctor"/>
</dbReference>
<accession>A0A239HGY7</accession>
<organism evidence="5 6">
    <name type="scientific">Geodermatophilus pulveris</name>
    <dbReference type="NCBI Taxonomy" id="1564159"/>
    <lineage>
        <taxon>Bacteria</taxon>
        <taxon>Bacillati</taxon>
        <taxon>Actinomycetota</taxon>
        <taxon>Actinomycetes</taxon>
        <taxon>Geodermatophilales</taxon>
        <taxon>Geodermatophilaceae</taxon>
        <taxon>Geodermatophilus</taxon>
    </lineage>
</organism>
<dbReference type="PANTHER" id="PTHR44688">
    <property type="entry name" value="DNA-BINDING TRANSCRIPTIONAL ACTIVATOR DEVR_DOSR"/>
    <property type="match status" value="1"/>
</dbReference>
<dbReference type="EMBL" id="FZOO01000008">
    <property type="protein sequence ID" value="SNS80627.1"/>
    <property type="molecule type" value="Genomic_DNA"/>
</dbReference>
<dbReference type="GO" id="GO:0003677">
    <property type="term" value="F:DNA binding"/>
    <property type="evidence" value="ECO:0007669"/>
    <property type="project" value="UniProtKB-KW"/>
</dbReference>
<dbReference type="InterPro" id="IPR036388">
    <property type="entry name" value="WH-like_DNA-bd_sf"/>
</dbReference>
<gene>
    <name evidence="5" type="ORF">SAMN06893096_108103</name>
</gene>
<dbReference type="Pfam" id="PF00196">
    <property type="entry name" value="GerE"/>
    <property type="match status" value="1"/>
</dbReference>
<evidence type="ECO:0000313" key="5">
    <source>
        <dbReference type="EMBL" id="SNS80627.1"/>
    </source>
</evidence>
<keyword evidence="3" id="KW-0804">Transcription</keyword>
<evidence type="ECO:0000256" key="2">
    <source>
        <dbReference type="ARBA" id="ARBA00023125"/>
    </source>
</evidence>
<evidence type="ECO:0000259" key="4">
    <source>
        <dbReference type="PROSITE" id="PS50043"/>
    </source>
</evidence>
<dbReference type="SMART" id="SM00421">
    <property type="entry name" value="HTH_LUXR"/>
    <property type="match status" value="1"/>
</dbReference>
<dbReference type="AlphaFoldDB" id="A0A239HGY7"/>
<dbReference type="Gene3D" id="1.10.10.10">
    <property type="entry name" value="Winged helix-like DNA-binding domain superfamily/Winged helix DNA-binding domain"/>
    <property type="match status" value="1"/>
</dbReference>
<keyword evidence="6" id="KW-1185">Reference proteome</keyword>
<name>A0A239HGY7_9ACTN</name>
<sequence length="219" mass="22724">MPDAAAQGQPADALHLDQEEALRALRPRLAEYAGTNLVAGQFVAVLRSADRLLGAVDAALGRPGAGPLLESALERDTRMAATLHRAQSQVALAGYLRRTGAPGPRAGLLAEEARSVARELGLRRVLQVLDGRPGLGAPRAAVARTPSRPAGLTARETEVLGLVGEGLLNRAISARLVISENTVANHVRSILAKTGAANRTQAALFAAAHGLLAGSDRLQ</sequence>
<dbReference type="PRINTS" id="PR00038">
    <property type="entry name" value="HTHLUXR"/>
</dbReference>
<evidence type="ECO:0000256" key="1">
    <source>
        <dbReference type="ARBA" id="ARBA00023015"/>
    </source>
</evidence>
<dbReference type="InterPro" id="IPR000792">
    <property type="entry name" value="Tscrpt_reg_LuxR_C"/>
</dbReference>
<dbReference type="Proteomes" id="UP000198373">
    <property type="component" value="Unassembled WGS sequence"/>
</dbReference>
<dbReference type="PANTHER" id="PTHR44688:SF16">
    <property type="entry name" value="DNA-BINDING TRANSCRIPTIONAL ACTIVATOR DEVR_DOSR"/>
    <property type="match status" value="1"/>
</dbReference>